<proteinExistence type="predicted"/>
<evidence type="ECO:0000256" key="2">
    <source>
        <dbReference type="SAM" id="Phobius"/>
    </source>
</evidence>
<evidence type="ECO:0000313" key="4">
    <source>
        <dbReference type="EMBL" id="GFM35916.1"/>
    </source>
</evidence>
<dbReference type="GO" id="GO:0005886">
    <property type="term" value="C:plasma membrane"/>
    <property type="evidence" value="ECO:0007669"/>
    <property type="project" value="TreeGrafter"/>
</dbReference>
<dbReference type="EMBL" id="BLVP01000002">
    <property type="protein sequence ID" value="GFM35916.1"/>
    <property type="molecule type" value="Genomic_DNA"/>
</dbReference>
<dbReference type="RefSeq" id="WP_174408622.1">
    <property type="nucleotide sequence ID" value="NZ_BLVP01000002.1"/>
</dbReference>
<dbReference type="Proteomes" id="UP000503820">
    <property type="component" value="Unassembled WGS sequence"/>
</dbReference>
<feature type="compositionally biased region" description="Polar residues" evidence="1">
    <location>
        <begin position="687"/>
        <end position="697"/>
    </location>
</feature>
<comment type="caution">
    <text evidence="4">The sequence shown here is derived from an EMBL/GenBank/DDBJ whole genome shotgun (WGS) entry which is preliminary data.</text>
</comment>
<feature type="compositionally biased region" description="Pro residues" evidence="1">
    <location>
        <begin position="397"/>
        <end position="413"/>
    </location>
</feature>
<sequence>MGRIFKIIGITVAAGLLLLVAGIVALVTLVDPNNYKSRIAEVVQQHTGRTVEFTGDISLSFFPWLGLEVEGMRIGNPESFGGGDFVSLKGAGVHLKLMPLLKREVEVSTITVNGLALNLVRNADGSANWNFAPATVQAPPAEGTPPSAPMDGDGFADSSKAAPLAALLVESVSVTDASVRYTDHTAKTEYSARNLSFTTSAISPGKPVDIALKTDFSSTAPALEANLDLGLTLHIAHDFTRAGVQNMRLALDAKGDTLPGGALSLRQQGNVDCDLMTQICAISDFSLSAYETSVNTSGSLNLAEGPAYTGQMSIAGALRKTMAALGTQVETADPKALENLSVAFGLATSPASIELSGIKGRLDDTDFSGDLRIRQFARPDIKAALNVSALNLNRYLPPEPAAGKTPPPAPAPAPKESQPAQQGIPPETRQALRSLLLDASLAVGSLTVQKVTLTDITVKATAKDGLIRVNPLSASLFDGRVDADMTADLRSATTRSALSYAVKNVQLDPLTTTLAGERRASGTAAAASSLTAEGETWPAIRSTLNGNGSFAVTDGAIYGFQIIPEGARSHLAGTNADRVDEATRRQTFERLSASYVARAGRITNNDLALVSPNLNGEGAGIVDLPRDKIDYKATIRVTGLPPLPVTVTGTLANPRYGFDASAFLQNTLKGVQNLLPIPGLSGGGNGSQDSGTQQANPLEQLGKGLQQMFKK</sequence>
<keyword evidence="2" id="KW-0472">Membrane</keyword>
<dbReference type="Pfam" id="PF05170">
    <property type="entry name" value="AsmA"/>
    <property type="match status" value="1"/>
</dbReference>
<name>A0A7J0BQC7_9BACT</name>
<reference evidence="4 5" key="1">
    <citation type="submission" date="2020-05" db="EMBL/GenBank/DDBJ databases">
        <title>Draft genome sequence of Desulfovibrio psychrotolerans JS1T.</title>
        <authorList>
            <person name="Ueno A."/>
            <person name="Tamazawa S."/>
            <person name="Tamamura S."/>
            <person name="Murakami T."/>
            <person name="Kiyama T."/>
            <person name="Inomata H."/>
            <person name="Amano Y."/>
            <person name="Miyakawa K."/>
            <person name="Tamaki H."/>
            <person name="Naganuma T."/>
            <person name="Kaneko K."/>
        </authorList>
    </citation>
    <scope>NUCLEOTIDE SEQUENCE [LARGE SCALE GENOMIC DNA]</scope>
    <source>
        <strain evidence="4 5">JS1</strain>
    </source>
</reference>
<evidence type="ECO:0000256" key="1">
    <source>
        <dbReference type="SAM" id="MobiDB-lite"/>
    </source>
</evidence>
<dbReference type="InterPro" id="IPR007844">
    <property type="entry name" value="AsmA"/>
</dbReference>
<evidence type="ECO:0000313" key="5">
    <source>
        <dbReference type="Proteomes" id="UP000503820"/>
    </source>
</evidence>
<dbReference type="GO" id="GO:0090313">
    <property type="term" value="P:regulation of protein targeting to membrane"/>
    <property type="evidence" value="ECO:0007669"/>
    <property type="project" value="TreeGrafter"/>
</dbReference>
<dbReference type="PANTHER" id="PTHR30441">
    <property type="entry name" value="DUF748 DOMAIN-CONTAINING PROTEIN"/>
    <property type="match status" value="1"/>
</dbReference>
<dbReference type="AlphaFoldDB" id="A0A7J0BQC7"/>
<organism evidence="4 5">
    <name type="scientific">Desulfovibrio psychrotolerans</name>
    <dbReference type="NCBI Taxonomy" id="415242"/>
    <lineage>
        <taxon>Bacteria</taxon>
        <taxon>Pseudomonadati</taxon>
        <taxon>Thermodesulfobacteriota</taxon>
        <taxon>Desulfovibrionia</taxon>
        <taxon>Desulfovibrionales</taxon>
        <taxon>Desulfovibrionaceae</taxon>
        <taxon>Desulfovibrio</taxon>
    </lineage>
</organism>
<keyword evidence="5" id="KW-1185">Reference proteome</keyword>
<accession>A0A7J0BQC7</accession>
<feature type="region of interest" description="Disordered" evidence="1">
    <location>
        <begin position="397"/>
        <end position="424"/>
    </location>
</feature>
<feature type="transmembrane region" description="Helical" evidence="2">
    <location>
        <begin position="7"/>
        <end position="30"/>
    </location>
</feature>
<protein>
    <recommendedName>
        <fullName evidence="3">AsmA domain-containing protein</fullName>
    </recommendedName>
</protein>
<feature type="domain" description="AsmA" evidence="3">
    <location>
        <begin position="1"/>
        <end position="607"/>
    </location>
</feature>
<dbReference type="InterPro" id="IPR052894">
    <property type="entry name" value="AsmA-related"/>
</dbReference>
<evidence type="ECO:0000259" key="3">
    <source>
        <dbReference type="Pfam" id="PF05170"/>
    </source>
</evidence>
<keyword evidence="2" id="KW-0812">Transmembrane</keyword>
<dbReference type="PANTHER" id="PTHR30441:SF4">
    <property type="entry name" value="PROTEIN ASMA"/>
    <property type="match status" value="1"/>
</dbReference>
<keyword evidence="2" id="KW-1133">Transmembrane helix</keyword>
<feature type="region of interest" description="Disordered" evidence="1">
    <location>
        <begin position="679"/>
        <end position="711"/>
    </location>
</feature>
<gene>
    <name evidence="4" type="ORF">DSM19430T_06000</name>
</gene>